<accession>A0AA37TV88</accession>
<dbReference type="Proteomes" id="UP001157355">
    <property type="component" value="Unassembled WGS sequence"/>
</dbReference>
<feature type="domain" description="Arc-like DNA binding" evidence="1">
    <location>
        <begin position="8"/>
        <end position="41"/>
    </location>
</feature>
<dbReference type="InterPro" id="IPR005569">
    <property type="entry name" value="Arc_DNA-bd_dom"/>
</dbReference>
<evidence type="ECO:0000313" key="3">
    <source>
        <dbReference type="Proteomes" id="UP001157355"/>
    </source>
</evidence>
<sequence>MTDRKPLQLRLPHDLKNWLKAEAEKNGASQNSEIVRAIRERMDRNRTEALQTQ</sequence>
<dbReference type="AlphaFoldDB" id="A0AA37TV88"/>
<dbReference type="InterPro" id="IPR013321">
    <property type="entry name" value="Arc_rbn_hlx_hlx"/>
</dbReference>
<protein>
    <recommendedName>
        <fullName evidence="1">Arc-like DNA binding domain-containing protein</fullName>
    </recommendedName>
</protein>
<evidence type="ECO:0000259" key="1">
    <source>
        <dbReference type="Pfam" id="PF03869"/>
    </source>
</evidence>
<dbReference type="InterPro" id="IPR010985">
    <property type="entry name" value="Ribbon_hlx_hlx"/>
</dbReference>
<dbReference type="Gene3D" id="1.10.1220.10">
    <property type="entry name" value="Met repressor-like"/>
    <property type="match status" value="1"/>
</dbReference>
<comment type="caution">
    <text evidence="2">The sequence shown here is derived from an EMBL/GenBank/DDBJ whole genome shotgun (WGS) entry which is preliminary data.</text>
</comment>
<dbReference type="SUPFAM" id="SSF47598">
    <property type="entry name" value="Ribbon-helix-helix"/>
    <property type="match status" value="1"/>
</dbReference>
<gene>
    <name evidence="2" type="ORF">GCM10010873_32470</name>
</gene>
<evidence type="ECO:0000313" key="2">
    <source>
        <dbReference type="EMBL" id="GLS88273.1"/>
    </source>
</evidence>
<reference evidence="2 3" key="1">
    <citation type="journal article" date="2014" name="Int. J. Syst. Evol. Microbiol.">
        <title>Complete genome sequence of Corynebacterium casei LMG S-19264T (=DSM 44701T), isolated from a smear-ripened cheese.</title>
        <authorList>
            <consortium name="US DOE Joint Genome Institute (JGI-PGF)"/>
            <person name="Walter F."/>
            <person name="Albersmeier A."/>
            <person name="Kalinowski J."/>
            <person name="Ruckert C."/>
        </authorList>
    </citation>
    <scope>NUCLEOTIDE SEQUENCE [LARGE SCALE GENOMIC DNA]</scope>
    <source>
        <strain evidence="2 3">NBRC 111766</strain>
    </source>
</reference>
<proteinExistence type="predicted"/>
<dbReference type="EMBL" id="BSPP01000011">
    <property type="protein sequence ID" value="GLS88273.1"/>
    <property type="molecule type" value="Genomic_DNA"/>
</dbReference>
<dbReference type="GO" id="GO:0003677">
    <property type="term" value="F:DNA binding"/>
    <property type="evidence" value="ECO:0007669"/>
    <property type="project" value="InterPro"/>
</dbReference>
<name>A0AA37TV88_9RHOB</name>
<organism evidence="2 3">
    <name type="scientific">Cypionkella aquatica</name>
    <dbReference type="NCBI Taxonomy" id="1756042"/>
    <lineage>
        <taxon>Bacteria</taxon>
        <taxon>Pseudomonadati</taxon>
        <taxon>Pseudomonadota</taxon>
        <taxon>Alphaproteobacteria</taxon>
        <taxon>Rhodobacterales</taxon>
        <taxon>Paracoccaceae</taxon>
        <taxon>Cypionkella</taxon>
    </lineage>
</organism>
<keyword evidence="3" id="KW-1185">Reference proteome</keyword>
<dbReference type="Pfam" id="PF03869">
    <property type="entry name" value="Arc"/>
    <property type="match status" value="1"/>
</dbReference>
<dbReference type="RefSeq" id="WP_284326443.1">
    <property type="nucleotide sequence ID" value="NZ_BSPP01000011.1"/>
</dbReference>
<dbReference type="GO" id="GO:0006355">
    <property type="term" value="P:regulation of DNA-templated transcription"/>
    <property type="evidence" value="ECO:0007669"/>
    <property type="project" value="InterPro"/>
</dbReference>